<dbReference type="OrthoDB" id="5948392at2"/>
<dbReference type="EMBL" id="QQNH01000015">
    <property type="protein sequence ID" value="RDE08544.1"/>
    <property type="molecule type" value="Genomic_DNA"/>
</dbReference>
<dbReference type="Proteomes" id="UP000253759">
    <property type="component" value="Unassembled WGS sequence"/>
</dbReference>
<feature type="transmembrane region" description="Helical" evidence="1">
    <location>
        <begin position="12"/>
        <end position="37"/>
    </location>
</feature>
<keyword evidence="1" id="KW-0472">Membrane</keyword>
<accession>A0A369W1I2</accession>
<keyword evidence="3" id="KW-1185">Reference proteome</keyword>
<name>A0A369W1I2_9HYPH</name>
<sequence length="111" mass="11951">MTAGPARKRFPWLGYGLVLAVIVLVALGPVISVYLAYLVAEPNGCRLDEAGVYPCVINGVDYGGLLAGMAIMGWLMLASIPFGAVALAVWVIVLLVHLLYWRRANPKRNPS</sequence>
<evidence type="ECO:0000313" key="2">
    <source>
        <dbReference type="EMBL" id="RDE08544.1"/>
    </source>
</evidence>
<evidence type="ECO:0000256" key="1">
    <source>
        <dbReference type="SAM" id="Phobius"/>
    </source>
</evidence>
<dbReference type="AlphaFoldDB" id="A0A369W1I2"/>
<feature type="transmembrane region" description="Helical" evidence="1">
    <location>
        <begin position="71"/>
        <end position="101"/>
    </location>
</feature>
<reference evidence="3" key="1">
    <citation type="submission" date="2018-07" db="EMBL/GenBank/DDBJ databases">
        <authorList>
            <person name="Liu B.-T."/>
            <person name="Du Z."/>
        </authorList>
    </citation>
    <scope>NUCLEOTIDE SEQUENCE [LARGE SCALE GENOMIC DNA]</scope>
    <source>
        <strain evidence="3">XYN52</strain>
    </source>
</reference>
<organism evidence="2 3">
    <name type="scientific">Pelagibacterium lacus</name>
    <dbReference type="NCBI Taxonomy" id="2282655"/>
    <lineage>
        <taxon>Bacteria</taxon>
        <taxon>Pseudomonadati</taxon>
        <taxon>Pseudomonadota</taxon>
        <taxon>Alphaproteobacteria</taxon>
        <taxon>Hyphomicrobiales</taxon>
        <taxon>Devosiaceae</taxon>
        <taxon>Pelagibacterium</taxon>
    </lineage>
</organism>
<protein>
    <submittedName>
        <fullName evidence="2">Uncharacterized protein</fullName>
    </submittedName>
</protein>
<proteinExistence type="predicted"/>
<comment type="caution">
    <text evidence="2">The sequence shown here is derived from an EMBL/GenBank/DDBJ whole genome shotgun (WGS) entry which is preliminary data.</text>
</comment>
<keyword evidence="1" id="KW-1133">Transmembrane helix</keyword>
<keyword evidence="1" id="KW-0812">Transmembrane</keyword>
<gene>
    <name evidence="2" type="ORF">DVH29_11055</name>
</gene>
<dbReference type="RefSeq" id="WP_114646239.1">
    <property type="nucleotide sequence ID" value="NZ_QQNH01000015.1"/>
</dbReference>
<evidence type="ECO:0000313" key="3">
    <source>
        <dbReference type="Proteomes" id="UP000253759"/>
    </source>
</evidence>